<reference evidence="2" key="2">
    <citation type="submission" date="2015-01" db="EMBL/GenBank/DDBJ databases">
        <title>Evolutionary Origins and Diversification of the Mycorrhizal Mutualists.</title>
        <authorList>
            <consortium name="DOE Joint Genome Institute"/>
            <consortium name="Mycorrhizal Genomics Consortium"/>
            <person name="Kohler A."/>
            <person name="Kuo A."/>
            <person name="Nagy L.G."/>
            <person name="Floudas D."/>
            <person name="Copeland A."/>
            <person name="Barry K.W."/>
            <person name="Cichocki N."/>
            <person name="Veneault-Fourrey C."/>
            <person name="LaButti K."/>
            <person name="Lindquist E.A."/>
            <person name="Lipzen A."/>
            <person name="Lundell T."/>
            <person name="Morin E."/>
            <person name="Murat C."/>
            <person name="Riley R."/>
            <person name="Ohm R."/>
            <person name="Sun H."/>
            <person name="Tunlid A."/>
            <person name="Henrissat B."/>
            <person name="Grigoriev I.V."/>
            <person name="Hibbett D.S."/>
            <person name="Martin F."/>
        </authorList>
    </citation>
    <scope>NUCLEOTIDE SEQUENCE [LARGE SCALE GENOMIC DNA]</scope>
    <source>
        <strain evidence="2">Marx 270</strain>
    </source>
</reference>
<name>A0A0C3INP5_PISTI</name>
<gene>
    <name evidence="1" type="ORF">M404DRAFT_850595</name>
</gene>
<organism evidence="1 2">
    <name type="scientific">Pisolithus tinctorius Marx 270</name>
    <dbReference type="NCBI Taxonomy" id="870435"/>
    <lineage>
        <taxon>Eukaryota</taxon>
        <taxon>Fungi</taxon>
        <taxon>Dikarya</taxon>
        <taxon>Basidiomycota</taxon>
        <taxon>Agaricomycotina</taxon>
        <taxon>Agaricomycetes</taxon>
        <taxon>Agaricomycetidae</taxon>
        <taxon>Boletales</taxon>
        <taxon>Sclerodermatineae</taxon>
        <taxon>Pisolithaceae</taxon>
        <taxon>Pisolithus</taxon>
    </lineage>
</organism>
<dbReference type="EMBL" id="KN832014">
    <property type="protein sequence ID" value="KIN98592.1"/>
    <property type="molecule type" value="Genomic_DNA"/>
</dbReference>
<dbReference type="AlphaFoldDB" id="A0A0C3INP5"/>
<sequence length="207" mass="24151">MTNWHVPLLLSSPTLQYYNASVLNNQTFHTYRIYAYRWRPSFLFLSLFPSVEWLRVQVRVFPTLSFHLDDLLPSSYIRILAFQYLHYGEWKRSLQVTRLPTYLHRHRNASVSSQLRNPLNPTIYLSSSSIAHPLILQNNIDKPITASLICRPNYPTCFIDIKCMLASTPHMQDCPVEQIEVSEHLAVLMSFSIHTLHIAYISSVFII</sequence>
<dbReference type="Proteomes" id="UP000054217">
    <property type="component" value="Unassembled WGS sequence"/>
</dbReference>
<evidence type="ECO:0000313" key="1">
    <source>
        <dbReference type="EMBL" id="KIN98592.1"/>
    </source>
</evidence>
<dbReference type="InParanoid" id="A0A0C3INP5"/>
<dbReference type="HOGENOM" id="CLU_1326851_0_0_1"/>
<keyword evidence="2" id="KW-1185">Reference proteome</keyword>
<accession>A0A0C3INP5</accession>
<proteinExistence type="predicted"/>
<protein>
    <submittedName>
        <fullName evidence="1">Uncharacterized protein</fullName>
    </submittedName>
</protein>
<reference evidence="1 2" key="1">
    <citation type="submission" date="2014-04" db="EMBL/GenBank/DDBJ databases">
        <authorList>
            <consortium name="DOE Joint Genome Institute"/>
            <person name="Kuo A."/>
            <person name="Kohler A."/>
            <person name="Costa M.D."/>
            <person name="Nagy L.G."/>
            <person name="Floudas D."/>
            <person name="Copeland A."/>
            <person name="Barry K.W."/>
            <person name="Cichocki N."/>
            <person name="Veneault-Fourrey C."/>
            <person name="LaButti K."/>
            <person name="Lindquist E.A."/>
            <person name="Lipzen A."/>
            <person name="Lundell T."/>
            <person name="Morin E."/>
            <person name="Murat C."/>
            <person name="Sun H."/>
            <person name="Tunlid A."/>
            <person name="Henrissat B."/>
            <person name="Grigoriev I.V."/>
            <person name="Hibbett D.S."/>
            <person name="Martin F."/>
            <person name="Nordberg H.P."/>
            <person name="Cantor M.N."/>
            <person name="Hua S.X."/>
        </authorList>
    </citation>
    <scope>NUCLEOTIDE SEQUENCE [LARGE SCALE GENOMIC DNA]</scope>
    <source>
        <strain evidence="1 2">Marx 270</strain>
    </source>
</reference>
<evidence type="ECO:0000313" key="2">
    <source>
        <dbReference type="Proteomes" id="UP000054217"/>
    </source>
</evidence>